<feature type="transmembrane region" description="Helical" evidence="1">
    <location>
        <begin position="195"/>
        <end position="214"/>
    </location>
</feature>
<keyword evidence="1" id="KW-1133">Transmembrane helix</keyword>
<proteinExistence type="predicted"/>
<feature type="transmembrane region" description="Helical" evidence="1">
    <location>
        <begin position="349"/>
        <end position="371"/>
    </location>
</feature>
<feature type="transmembrane region" description="Helical" evidence="1">
    <location>
        <begin position="51"/>
        <end position="77"/>
    </location>
</feature>
<dbReference type="OrthoDB" id="9791872at2"/>
<keyword evidence="4" id="KW-1185">Reference proteome</keyword>
<dbReference type="InterPro" id="IPR002823">
    <property type="entry name" value="DUF112_TM"/>
</dbReference>
<dbReference type="PANTHER" id="PTHR35342:SF5">
    <property type="entry name" value="TRICARBOXYLIC TRANSPORT PROTEIN"/>
    <property type="match status" value="1"/>
</dbReference>
<dbReference type="PANTHER" id="PTHR35342">
    <property type="entry name" value="TRICARBOXYLIC TRANSPORT PROTEIN"/>
    <property type="match status" value="1"/>
</dbReference>
<feature type="transmembrane region" description="Helical" evidence="1">
    <location>
        <begin position="252"/>
        <end position="276"/>
    </location>
</feature>
<dbReference type="EMBL" id="CP033219">
    <property type="protein sequence ID" value="AZV76979.1"/>
    <property type="molecule type" value="Genomic_DNA"/>
</dbReference>
<keyword evidence="1" id="KW-0472">Membrane</keyword>
<feature type="transmembrane region" description="Helical" evidence="1">
    <location>
        <begin position="407"/>
        <end position="437"/>
    </location>
</feature>
<gene>
    <name evidence="3" type="ORF">EBB79_03085</name>
</gene>
<dbReference type="AlphaFoldDB" id="A0A3T0MZ14"/>
<accession>A0A3T0MZ14</accession>
<feature type="domain" description="DUF112" evidence="2">
    <location>
        <begin position="14"/>
        <end position="431"/>
    </location>
</feature>
<evidence type="ECO:0000259" key="2">
    <source>
        <dbReference type="Pfam" id="PF01970"/>
    </source>
</evidence>
<evidence type="ECO:0000313" key="4">
    <source>
        <dbReference type="Proteomes" id="UP000283063"/>
    </source>
</evidence>
<feature type="transmembrane region" description="Helical" evidence="1">
    <location>
        <begin position="144"/>
        <end position="174"/>
    </location>
</feature>
<organism evidence="3 4">
    <name type="scientific">Parasedimentitalea marina</name>
    <dbReference type="NCBI Taxonomy" id="2483033"/>
    <lineage>
        <taxon>Bacteria</taxon>
        <taxon>Pseudomonadati</taxon>
        <taxon>Pseudomonadota</taxon>
        <taxon>Alphaproteobacteria</taxon>
        <taxon>Rhodobacterales</taxon>
        <taxon>Paracoccaceae</taxon>
        <taxon>Parasedimentitalea</taxon>
    </lineage>
</organism>
<evidence type="ECO:0000256" key="1">
    <source>
        <dbReference type="SAM" id="Phobius"/>
    </source>
</evidence>
<sequence length="490" mass="50554">MEIFLSTITMALVVFSMTGMLVGVVAGAIPGLNGGMAMALTLPLTFYMDPVSAQGLLIGMYVGGVSGGLISGILIGIPGSPTAVMTTLDGHAMAKKGQASRALALGIGASFVGGMLGWLVLAFLSAPLAAVALKFGNFETTALVITGILLIAAVGSGSLSKALLAGALGALCSIPGLDPIDATPRLTLGIADMQSGFGLIPVILGIFAFAPILHDLLTNRTAAPQQVSTTTSLRRHFFAVLTFPGNLIRSSVIGTAIGALPGVGAAIGAIVSYSIARITSKKPETFGSGEPEGIVAAEAANNATVMGALIPMIALGIPGSAADVILIAALTLQNVQLGPLMIIDHPKEFYGIISAALIANFAMLFFMVLASRHLLIVLKMPKYILTPTILFFCMVGTLTYSNNPFELWVFFGFAAVGLIFLSSGIPLPAFIIGFVLTPIGEEAVRAAMMESRGSLMPFVTRPVPLVLLSLSLLAVLWAASQELKKRKLTA</sequence>
<dbReference type="KEGG" id="sedi:EBB79_03085"/>
<feature type="transmembrane region" description="Helical" evidence="1">
    <location>
        <begin position="383"/>
        <end position="401"/>
    </location>
</feature>
<feature type="transmembrane region" description="Helical" evidence="1">
    <location>
        <begin position="458"/>
        <end position="479"/>
    </location>
</feature>
<dbReference type="Proteomes" id="UP000283063">
    <property type="component" value="Chromosome"/>
</dbReference>
<keyword evidence="1" id="KW-0812">Transmembrane</keyword>
<evidence type="ECO:0000313" key="3">
    <source>
        <dbReference type="EMBL" id="AZV76979.1"/>
    </source>
</evidence>
<feature type="transmembrane region" description="Helical" evidence="1">
    <location>
        <begin position="102"/>
        <end position="124"/>
    </location>
</feature>
<protein>
    <recommendedName>
        <fullName evidence="2">DUF112 domain-containing protein</fullName>
    </recommendedName>
</protein>
<dbReference type="Pfam" id="PF01970">
    <property type="entry name" value="TctA"/>
    <property type="match status" value="1"/>
</dbReference>
<name>A0A3T0MZ14_9RHOB</name>
<feature type="transmembrane region" description="Helical" evidence="1">
    <location>
        <begin position="308"/>
        <end position="329"/>
    </location>
</feature>
<reference evidence="3 4" key="1">
    <citation type="submission" date="2018-10" db="EMBL/GenBank/DDBJ databases">
        <title>Parasedimentitalea marina sp. nov., a psychrophilic bacterium isolated from deep seawater of the New Britain Trench.</title>
        <authorList>
            <person name="Cao J."/>
        </authorList>
    </citation>
    <scope>NUCLEOTIDE SEQUENCE [LARGE SCALE GENOMIC DNA]</scope>
    <source>
        <strain evidence="3 4">W43</strain>
    </source>
</reference>
<dbReference type="RefSeq" id="WP_127747521.1">
    <property type="nucleotide sequence ID" value="NZ_CP033219.1"/>
</dbReference>